<evidence type="ECO:0000256" key="4">
    <source>
        <dbReference type="ARBA" id="ARBA00039932"/>
    </source>
</evidence>
<proteinExistence type="inferred from homology"/>
<dbReference type="PANTHER" id="PTHR14614">
    <property type="entry name" value="HEPATOCELLULAR CARCINOMA-ASSOCIATED ANTIGEN"/>
    <property type="match status" value="1"/>
</dbReference>
<dbReference type="AlphaFoldDB" id="A0A0J9X878"/>
<sequence>MDVTDFELLTEDTVSDHVFDLAVNRGPSPQADLGFVLRRDGEITVRIRVPDVAGATAGHEKKKRRGKLGSARGSSKKTTVAAANETERYKTLEVNVVQSMSLLNSNTESSTTGAMLWRVSVVFTEWFYKHLYLPQSGSLLPGRFDVVELGCGAAGLLPITLGSSPKVRQYVATDQPHIVKLARQNVETHYTETTGSMPSNIHVVEYDWEHCNEDIVNILDRIPAAESTEEEDDTGLLILACDVVYNDFLIPYILEGMNKVCEEHPSKKISILVAQQVRDPTIMEDFLTQFVEHPSFMVWSVPEYLLNEDFKRGFVLHYAEYQGVKAEP</sequence>
<keyword evidence="7" id="KW-1185">Reference proteome</keyword>
<comment type="caution">
    <text evidence="6">The sequence shown here is derived from an EMBL/GenBank/DDBJ whole genome shotgun (WGS) entry which is preliminary data.</text>
</comment>
<dbReference type="InterPro" id="IPR019410">
    <property type="entry name" value="Methyltransf_16"/>
</dbReference>
<dbReference type="GO" id="GO:0032991">
    <property type="term" value="C:protein-containing complex"/>
    <property type="evidence" value="ECO:0007669"/>
    <property type="project" value="TreeGrafter"/>
</dbReference>
<evidence type="ECO:0000256" key="3">
    <source>
        <dbReference type="ARBA" id="ARBA00038458"/>
    </source>
</evidence>
<evidence type="ECO:0000256" key="1">
    <source>
        <dbReference type="ARBA" id="ARBA00022603"/>
    </source>
</evidence>
<dbReference type="GO" id="GO:0032259">
    <property type="term" value="P:methylation"/>
    <property type="evidence" value="ECO:0007669"/>
    <property type="project" value="UniProtKB-KW"/>
</dbReference>
<dbReference type="GO" id="GO:0005829">
    <property type="term" value="C:cytosol"/>
    <property type="evidence" value="ECO:0007669"/>
    <property type="project" value="TreeGrafter"/>
</dbReference>
<reference evidence="6" key="1">
    <citation type="submission" date="2014-03" db="EMBL/GenBank/DDBJ databases">
        <authorList>
            <person name="Casaregola S."/>
        </authorList>
    </citation>
    <scope>NUCLEOTIDE SEQUENCE [LARGE SCALE GENOMIC DNA]</scope>
    <source>
        <strain evidence="6">CLIB 918</strain>
    </source>
</reference>
<organism evidence="6 7">
    <name type="scientific">Geotrichum candidum</name>
    <name type="common">Oospora lactis</name>
    <name type="synonym">Dipodascus geotrichum</name>
    <dbReference type="NCBI Taxonomy" id="1173061"/>
    <lineage>
        <taxon>Eukaryota</taxon>
        <taxon>Fungi</taxon>
        <taxon>Dikarya</taxon>
        <taxon>Ascomycota</taxon>
        <taxon>Saccharomycotina</taxon>
        <taxon>Dipodascomycetes</taxon>
        <taxon>Dipodascales</taxon>
        <taxon>Dipodascaceae</taxon>
        <taxon>Geotrichum</taxon>
    </lineage>
</organism>
<gene>
    <name evidence="6" type="ORF">BN980_GECA04s02870g</name>
</gene>
<accession>A0A0J9X878</accession>
<dbReference type="STRING" id="1173061.A0A0J9X878"/>
<dbReference type="OrthoDB" id="2529286at2759"/>
<dbReference type="InterPro" id="IPR029063">
    <property type="entry name" value="SAM-dependent_MTases_sf"/>
</dbReference>
<dbReference type="SUPFAM" id="SSF53335">
    <property type="entry name" value="S-adenosyl-L-methionine-dependent methyltransferases"/>
    <property type="match status" value="1"/>
</dbReference>
<protein>
    <recommendedName>
        <fullName evidence="4">Ribosomal lysine N-methyltransferase 5</fullName>
    </recommendedName>
</protein>
<evidence type="ECO:0000313" key="7">
    <source>
        <dbReference type="Proteomes" id="UP000242525"/>
    </source>
</evidence>
<keyword evidence="1 6" id="KW-0808">Transferase</keyword>
<dbReference type="Pfam" id="PF10294">
    <property type="entry name" value="Methyltransf_16"/>
    <property type="match status" value="1"/>
</dbReference>
<feature type="region of interest" description="Disordered" evidence="5">
    <location>
        <begin position="54"/>
        <end position="82"/>
    </location>
</feature>
<evidence type="ECO:0000256" key="2">
    <source>
        <dbReference type="ARBA" id="ARBA00022691"/>
    </source>
</evidence>
<comment type="similarity">
    <text evidence="3">Belongs to the class I-like SAM-binding methyltransferase superfamily. RKM5 family.</text>
</comment>
<evidence type="ECO:0000313" key="6">
    <source>
        <dbReference type="EMBL" id="CDO53012.1"/>
    </source>
</evidence>
<dbReference type="GO" id="GO:0008757">
    <property type="term" value="F:S-adenosylmethionine-dependent methyltransferase activity"/>
    <property type="evidence" value="ECO:0007669"/>
    <property type="project" value="UniProtKB-ARBA"/>
</dbReference>
<keyword evidence="1 6" id="KW-0489">Methyltransferase</keyword>
<evidence type="ECO:0000256" key="5">
    <source>
        <dbReference type="SAM" id="MobiDB-lite"/>
    </source>
</evidence>
<dbReference type="Gene3D" id="3.40.50.150">
    <property type="entry name" value="Vaccinia Virus protein VP39"/>
    <property type="match status" value="1"/>
</dbReference>
<dbReference type="Proteomes" id="UP000242525">
    <property type="component" value="Unassembled WGS sequence"/>
</dbReference>
<dbReference type="EMBL" id="CCBN010000004">
    <property type="protein sequence ID" value="CDO53012.1"/>
    <property type="molecule type" value="Genomic_DNA"/>
</dbReference>
<name>A0A0J9X878_GEOCN</name>
<dbReference type="PANTHER" id="PTHR14614:SF109">
    <property type="entry name" value="RIBOSOMAL LYSINE N-METHYLTRANSFERASE 5"/>
    <property type="match status" value="1"/>
</dbReference>
<keyword evidence="2" id="KW-0949">S-adenosyl-L-methionine</keyword>